<reference evidence="4" key="1">
    <citation type="submission" date="2023-08" db="EMBL/GenBank/DDBJ databases">
        <authorList>
            <person name="Chen Y."/>
            <person name="Shah S."/>
            <person name="Dougan E. K."/>
            <person name="Thang M."/>
            <person name="Chan C."/>
        </authorList>
    </citation>
    <scope>NUCLEOTIDE SEQUENCE</scope>
</reference>
<dbReference type="Gene3D" id="3.90.550.10">
    <property type="entry name" value="Spore Coat Polysaccharide Biosynthesis Protein SpsA, Chain A"/>
    <property type="match status" value="1"/>
</dbReference>
<evidence type="ECO:0000256" key="1">
    <source>
        <dbReference type="ARBA" id="ARBA00005664"/>
    </source>
</evidence>
<comment type="caution">
    <text evidence="4">The sequence shown here is derived from an EMBL/GenBank/DDBJ whole genome shotgun (WGS) entry which is preliminary data.</text>
</comment>
<proteinExistence type="inferred from homology"/>
<evidence type="ECO:0008006" key="6">
    <source>
        <dbReference type="Google" id="ProtNLM"/>
    </source>
</evidence>
<evidence type="ECO:0000256" key="3">
    <source>
        <dbReference type="ARBA" id="ARBA00022679"/>
    </source>
</evidence>
<dbReference type="AlphaFoldDB" id="A0AA36IZY5"/>
<accession>A0AA36IZY5</accession>
<dbReference type="PANTHER" id="PTHR31306:SF4">
    <property type="entry name" value="ALPHA-1,2-GALACTOSYLTRANSFERASE"/>
    <property type="match status" value="1"/>
</dbReference>
<dbReference type="EMBL" id="CAUJNA010003253">
    <property type="protein sequence ID" value="CAJ1397075.1"/>
    <property type="molecule type" value="Genomic_DNA"/>
</dbReference>
<dbReference type="InterPro" id="IPR029044">
    <property type="entry name" value="Nucleotide-diphossugar_trans"/>
</dbReference>
<dbReference type="PANTHER" id="PTHR31306">
    <property type="entry name" value="ALPHA-1,6-MANNOSYLTRANSFERASE MNN11-RELATED"/>
    <property type="match status" value="1"/>
</dbReference>
<sequence>MLIGIVTMHSPNIMSYANATEVANRRYAERHAYGFHILDHPIDTSRVPHWAKLHAVLIHLADYDYVFWIDADAMFYDYLRRLEDVLEIRSGDEIWIQEHGSDFPSLLRKEFLDGSCILFKNSAWTRQFILELYYYPPCQSALNWTEQYCLCMAYEDDLLGMRGRTKILPAGRLNHHRIPAPGEKEGLFIFHLSGQTAEHRSLHFNQILEGRARDFQEEERYQSFWSFQQLFQAHNFGELASLHLCVLGIGDRHQAMLDAMLFHFTYLTGCIIVFEGAAGLWSQIHTSDATVGRRFTSRMAILSIEEYLRGTTRDGEQMVKSYYCDLLVLGVESFRHLPRGLGSLAPLVLAGLEHADGGFGFSPLHDAFLVLLEEGCERKEGLLVAQPGLRLDKDDQDGKALAGACSFLSGVYGWADDIQSRAGVKEEDPVLEVVHEGNLGPVPWAVSAPHLWGFHQQGKVTLMRAPRRAFL</sequence>
<keyword evidence="2" id="KW-0328">Glycosyltransferase</keyword>
<comment type="similarity">
    <text evidence="1">Belongs to the glycosyltransferase 34 family.</text>
</comment>
<keyword evidence="5" id="KW-1185">Reference proteome</keyword>
<dbReference type="Proteomes" id="UP001178507">
    <property type="component" value="Unassembled WGS sequence"/>
</dbReference>
<dbReference type="GO" id="GO:0006487">
    <property type="term" value="P:protein N-linked glycosylation"/>
    <property type="evidence" value="ECO:0007669"/>
    <property type="project" value="TreeGrafter"/>
</dbReference>
<dbReference type="GO" id="GO:0016757">
    <property type="term" value="F:glycosyltransferase activity"/>
    <property type="evidence" value="ECO:0007669"/>
    <property type="project" value="UniProtKB-KW"/>
</dbReference>
<dbReference type="Pfam" id="PF05637">
    <property type="entry name" value="Glyco_transf_34"/>
    <property type="match status" value="1"/>
</dbReference>
<dbReference type="GO" id="GO:0000139">
    <property type="term" value="C:Golgi membrane"/>
    <property type="evidence" value="ECO:0007669"/>
    <property type="project" value="TreeGrafter"/>
</dbReference>
<dbReference type="SUPFAM" id="SSF53448">
    <property type="entry name" value="Nucleotide-diphospho-sugar transferases"/>
    <property type="match status" value="1"/>
</dbReference>
<keyword evidence="3" id="KW-0808">Transferase</keyword>
<name>A0AA36IZY5_9DINO</name>
<evidence type="ECO:0000313" key="4">
    <source>
        <dbReference type="EMBL" id="CAJ1397075.1"/>
    </source>
</evidence>
<dbReference type="InterPro" id="IPR008630">
    <property type="entry name" value="Glyco_trans_34"/>
</dbReference>
<protein>
    <recommendedName>
        <fullName evidence="6">Nucleotide-diphospho-sugar transferase domain-containing protein</fullName>
    </recommendedName>
</protein>
<gene>
    <name evidence="4" type="ORF">EVOR1521_LOCUS21165</name>
</gene>
<evidence type="ECO:0000313" key="5">
    <source>
        <dbReference type="Proteomes" id="UP001178507"/>
    </source>
</evidence>
<organism evidence="4 5">
    <name type="scientific">Effrenium voratum</name>
    <dbReference type="NCBI Taxonomy" id="2562239"/>
    <lineage>
        <taxon>Eukaryota</taxon>
        <taxon>Sar</taxon>
        <taxon>Alveolata</taxon>
        <taxon>Dinophyceae</taxon>
        <taxon>Suessiales</taxon>
        <taxon>Symbiodiniaceae</taxon>
        <taxon>Effrenium</taxon>
    </lineage>
</organism>
<evidence type="ECO:0000256" key="2">
    <source>
        <dbReference type="ARBA" id="ARBA00022676"/>
    </source>
</evidence>